<gene>
    <name evidence="1" type="ORF">CDAR_116831</name>
</gene>
<evidence type="ECO:0000313" key="1">
    <source>
        <dbReference type="EMBL" id="GIY78725.1"/>
    </source>
</evidence>
<keyword evidence="2" id="KW-1185">Reference proteome</keyword>
<dbReference type="EMBL" id="BPLQ01014270">
    <property type="protein sequence ID" value="GIY78725.1"/>
    <property type="molecule type" value="Genomic_DNA"/>
</dbReference>
<accession>A0AAV4W9I4</accession>
<dbReference type="AlphaFoldDB" id="A0AAV4W9I4"/>
<proteinExistence type="predicted"/>
<evidence type="ECO:0000313" key="2">
    <source>
        <dbReference type="Proteomes" id="UP001054837"/>
    </source>
</evidence>
<dbReference type="Proteomes" id="UP001054837">
    <property type="component" value="Unassembled WGS sequence"/>
</dbReference>
<reference evidence="1 2" key="1">
    <citation type="submission" date="2021-06" db="EMBL/GenBank/DDBJ databases">
        <title>Caerostris darwini draft genome.</title>
        <authorList>
            <person name="Kono N."/>
            <person name="Arakawa K."/>
        </authorList>
    </citation>
    <scope>NUCLEOTIDE SEQUENCE [LARGE SCALE GENOMIC DNA]</scope>
</reference>
<organism evidence="1 2">
    <name type="scientific">Caerostris darwini</name>
    <dbReference type="NCBI Taxonomy" id="1538125"/>
    <lineage>
        <taxon>Eukaryota</taxon>
        <taxon>Metazoa</taxon>
        <taxon>Ecdysozoa</taxon>
        <taxon>Arthropoda</taxon>
        <taxon>Chelicerata</taxon>
        <taxon>Arachnida</taxon>
        <taxon>Araneae</taxon>
        <taxon>Araneomorphae</taxon>
        <taxon>Entelegynae</taxon>
        <taxon>Araneoidea</taxon>
        <taxon>Araneidae</taxon>
        <taxon>Caerostris</taxon>
    </lineage>
</organism>
<protein>
    <submittedName>
        <fullName evidence="1">Uncharacterized protein</fullName>
    </submittedName>
</protein>
<comment type="caution">
    <text evidence="1">The sequence shown here is derived from an EMBL/GenBank/DDBJ whole genome shotgun (WGS) entry which is preliminary data.</text>
</comment>
<sequence>MHHPSLSSTPCLPPIQGRFIPESEITCQVEYPNIQTEPGRIITRRGVREQCMVIAEHRARRLIRMTRPEDIVAKENPQILTPTRHSHSYSLPLTSHKSGRITHHYRPHSLLFRGGLFRCPKSRVKLSTPIFEQSLEGLEHAGVSASSAWLSGSSGQDVLLE</sequence>
<name>A0AAV4W9I4_9ARAC</name>